<comment type="catalytic activity">
    <reaction evidence="10">
        <text>all-trans-zeaxanthin + O2 = (3R)-3-hydroxy-10'-apo-beta-carotenal + (3R)-hydroxy-beta-ionone</text>
        <dbReference type="Rhea" id="RHEA:68104"/>
        <dbReference type="ChEBI" id="CHEBI:15379"/>
        <dbReference type="ChEBI" id="CHEBI:27547"/>
        <dbReference type="ChEBI" id="CHEBI:53173"/>
        <dbReference type="ChEBI" id="CHEBI:177902"/>
    </reaction>
    <physiologicalReaction direction="left-to-right" evidence="10">
        <dbReference type="Rhea" id="RHEA:68105"/>
    </physiologicalReaction>
</comment>
<protein>
    <recommendedName>
        <fullName evidence="13">Carotenoid-cleaving dioxygenase, mitochondrial</fullName>
        <ecNumber evidence="12">1.13.11.71</ecNumber>
    </recommendedName>
</protein>
<sequence>MYKAFPRRFVLPLNVTNDTPTGVNLNTRPTSSATSFKTAEDKVWYQKGLFPSEPVFVPSPEAVEEDDGVILSVVVTPTEDKRTFLLVLNARTWEELGRAEVPVNVPYGFHGAFNSTA</sequence>
<evidence type="ECO:0000256" key="20">
    <source>
        <dbReference type="ARBA" id="ARBA00048862"/>
    </source>
</evidence>
<keyword evidence="6" id="KW-0560">Oxidoreductase</keyword>
<comment type="catalytic activity">
    <reaction evidence="15">
        <text>(3R)-3-hydroxy-10'-apo-beta-carotenal + O2 = 4,9-dimethyldodeca-2,4,6,8,10-pentaenedial + (3R)-hydroxy-beta-ionone</text>
        <dbReference type="Rhea" id="RHEA:68424"/>
        <dbReference type="ChEBI" id="CHEBI:15379"/>
        <dbReference type="ChEBI" id="CHEBI:53171"/>
        <dbReference type="ChEBI" id="CHEBI:53173"/>
        <dbReference type="ChEBI" id="CHEBI:177902"/>
    </reaction>
    <physiologicalReaction direction="left-to-right" evidence="15">
        <dbReference type="Rhea" id="RHEA:68425"/>
    </physiologicalReaction>
</comment>
<keyword evidence="5" id="KW-0223">Dioxygenase</keyword>
<keyword evidence="7" id="KW-0408">Iron</keyword>
<evidence type="ECO:0000256" key="13">
    <source>
        <dbReference type="ARBA" id="ARBA00040536"/>
    </source>
</evidence>
<keyword evidence="4" id="KW-0479">Metal-binding</keyword>
<comment type="catalytic activity">
    <reaction evidence="16">
        <text>5-cis-lycopene + O2 = 5-cis-10'-apo-lycopenal + (3E,5E)-6,10-dimethylundeca-3,5,9-trien-2-one</text>
        <dbReference type="Rhea" id="RHEA:68444"/>
        <dbReference type="ChEBI" id="CHEBI:15379"/>
        <dbReference type="ChEBI" id="CHEBI:67207"/>
        <dbReference type="ChEBI" id="CHEBI:177905"/>
        <dbReference type="ChEBI" id="CHEBI:177906"/>
    </reaction>
    <physiologicalReaction direction="left-to-right" evidence="16">
        <dbReference type="Rhea" id="RHEA:68445"/>
    </physiologicalReaction>
</comment>
<dbReference type="Pfam" id="PF03055">
    <property type="entry name" value="RPE65"/>
    <property type="match status" value="1"/>
</dbReference>
<dbReference type="Proteomes" id="UP001652741">
    <property type="component" value="Unplaced"/>
</dbReference>
<evidence type="ECO:0000313" key="26">
    <source>
        <dbReference type="RefSeq" id="XP_045569537.1"/>
    </source>
</evidence>
<comment type="catalytic activity">
    <reaction evidence="20">
        <text>lutein + O2 = (3R,6R)-3-hydroxy-10'-apo-alpha-carotenal + (3R)-hydroxy-beta-ionone</text>
        <dbReference type="Rhea" id="RHEA:68432"/>
        <dbReference type="ChEBI" id="CHEBI:15379"/>
        <dbReference type="ChEBI" id="CHEBI:28838"/>
        <dbReference type="ChEBI" id="CHEBI:53173"/>
        <dbReference type="ChEBI" id="CHEBI:177903"/>
    </reaction>
    <physiologicalReaction direction="left-to-right" evidence="20">
        <dbReference type="Rhea" id="RHEA:68433"/>
    </physiologicalReaction>
</comment>
<evidence type="ECO:0000256" key="11">
    <source>
        <dbReference type="ARBA" id="ARBA00036274"/>
    </source>
</evidence>
<accession>A0ABM3EEP0</accession>
<dbReference type="InterPro" id="IPR004294">
    <property type="entry name" value="Carotenoid_Oase"/>
</dbReference>
<evidence type="ECO:0000256" key="21">
    <source>
        <dbReference type="ARBA" id="ARBA00049156"/>
    </source>
</evidence>
<dbReference type="RefSeq" id="XP_045569537.1">
    <property type="nucleotide sequence ID" value="XM_045713581.1"/>
</dbReference>
<evidence type="ECO:0000256" key="14">
    <source>
        <dbReference type="ARBA" id="ARBA00045336"/>
    </source>
</evidence>
<reference evidence="26" key="1">
    <citation type="submission" date="2025-08" db="UniProtKB">
        <authorList>
            <consortium name="RefSeq"/>
        </authorList>
    </citation>
    <scope>IDENTIFICATION</scope>
</reference>
<name>A0ABM3EEP0_SALSA</name>
<evidence type="ECO:0000256" key="3">
    <source>
        <dbReference type="ARBA" id="ARBA00006787"/>
    </source>
</evidence>
<evidence type="ECO:0000256" key="18">
    <source>
        <dbReference type="ARBA" id="ARBA00048043"/>
    </source>
</evidence>
<comment type="function">
    <text evidence="14">Broad specificity mitochondrial dioxygenase that mediates the asymmetric oxidative cleavage of carotenoids. Cleaves carotenes (pure hydrocarbon carotenoids) such as all-trans-beta-carotene and lycopene as well as xanthophylls (oxygenated carotenoids) such as zeaxanthin, lutein and beta-cryptoxanthin at both the 9,10 and the 9',10' carbon-carbon double bond. Through its function in carotenoids metabolism regulates oxidative stress and the production of important signaling molecules.</text>
</comment>
<dbReference type="PANTHER" id="PTHR10543:SF122">
    <property type="entry name" value="CAROTENOID-CLEAVING DIOXYGENASE, MITOCHONDRIAL"/>
    <property type="match status" value="1"/>
</dbReference>
<evidence type="ECO:0000256" key="19">
    <source>
        <dbReference type="ARBA" id="ARBA00048381"/>
    </source>
</evidence>
<evidence type="ECO:0000256" key="1">
    <source>
        <dbReference type="ARBA" id="ARBA00001954"/>
    </source>
</evidence>
<evidence type="ECO:0000256" key="16">
    <source>
        <dbReference type="ARBA" id="ARBA00047747"/>
    </source>
</evidence>
<evidence type="ECO:0000256" key="8">
    <source>
        <dbReference type="ARBA" id="ARBA00023098"/>
    </source>
</evidence>
<evidence type="ECO:0000256" key="24">
    <source>
        <dbReference type="RuleBase" id="RU003799"/>
    </source>
</evidence>
<proteinExistence type="inferred from homology"/>
<evidence type="ECO:0000256" key="5">
    <source>
        <dbReference type="ARBA" id="ARBA00022964"/>
    </source>
</evidence>
<evidence type="ECO:0000256" key="2">
    <source>
        <dbReference type="ARBA" id="ARBA00004173"/>
    </source>
</evidence>
<evidence type="ECO:0000256" key="12">
    <source>
        <dbReference type="ARBA" id="ARBA00038847"/>
    </source>
</evidence>
<keyword evidence="25" id="KW-1185">Reference proteome</keyword>
<evidence type="ECO:0000256" key="4">
    <source>
        <dbReference type="ARBA" id="ARBA00022723"/>
    </source>
</evidence>
<organism evidence="25 26">
    <name type="scientific">Salmo salar</name>
    <name type="common">Atlantic salmon</name>
    <dbReference type="NCBI Taxonomy" id="8030"/>
    <lineage>
        <taxon>Eukaryota</taxon>
        <taxon>Metazoa</taxon>
        <taxon>Chordata</taxon>
        <taxon>Craniata</taxon>
        <taxon>Vertebrata</taxon>
        <taxon>Euteleostomi</taxon>
        <taxon>Actinopterygii</taxon>
        <taxon>Neopterygii</taxon>
        <taxon>Teleostei</taxon>
        <taxon>Protacanthopterygii</taxon>
        <taxon>Salmoniformes</taxon>
        <taxon>Salmonidae</taxon>
        <taxon>Salmoninae</taxon>
        <taxon>Salmo</taxon>
    </lineage>
</organism>
<comment type="catalytic activity">
    <reaction evidence="18">
        <text>all-trans-10'-apo-beta-carotenal + O2 = beta-ionone + 4,9-dimethyldodeca-2,4,6,8,10-pentaenedial</text>
        <dbReference type="Rhea" id="RHEA:68452"/>
        <dbReference type="ChEBI" id="CHEBI:15379"/>
        <dbReference type="ChEBI" id="CHEBI:32325"/>
        <dbReference type="ChEBI" id="CHEBI:53153"/>
        <dbReference type="ChEBI" id="CHEBI:53171"/>
    </reaction>
    <physiologicalReaction direction="left-to-right" evidence="18">
        <dbReference type="Rhea" id="RHEA:68453"/>
    </physiologicalReaction>
</comment>
<evidence type="ECO:0000256" key="10">
    <source>
        <dbReference type="ARBA" id="ARBA00035797"/>
    </source>
</evidence>
<keyword evidence="8" id="KW-0443">Lipid metabolism</keyword>
<evidence type="ECO:0000313" key="25">
    <source>
        <dbReference type="Proteomes" id="UP001652741"/>
    </source>
</evidence>
<comment type="catalytic activity">
    <reaction evidence="21">
        <text>all-trans-beta-carotene + O2 = beta-ionone + all-trans-10'-apo-beta-carotenal</text>
        <dbReference type="Rhea" id="RHEA:26389"/>
        <dbReference type="ChEBI" id="CHEBI:15379"/>
        <dbReference type="ChEBI" id="CHEBI:17579"/>
        <dbReference type="ChEBI" id="CHEBI:32325"/>
        <dbReference type="ChEBI" id="CHEBI:53153"/>
        <dbReference type="EC" id="1.13.11.71"/>
    </reaction>
    <physiologicalReaction direction="left-to-right" evidence="21">
        <dbReference type="Rhea" id="RHEA:26390"/>
    </physiologicalReaction>
</comment>
<comment type="subcellular location">
    <subcellularLocation>
        <location evidence="2">Mitochondrion</location>
    </subcellularLocation>
</comment>
<comment type="similarity">
    <text evidence="3 24">Belongs to the carotenoid oxygenase family.</text>
</comment>
<evidence type="ECO:0000256" key="6">
    <source>
        <dbReference type="ARBA" id="ARBA00023002"/>
    </source>
</evidence>
<dbReference type="GeneID" id="106612299"/>
<evidence type="ECO:0000256" key="7">
    <source>
        <dbReference type="ARBA" id="ARBA00023004"/>
    </source>
</evidence>
<evidence type="ECO:0000256" key="15">
    <source>
        <dbReference type="ARBA" id="ARBA00047577"/>
    </source>
</evidence>
<comment type="cofactor">
    <cofactor evidence="1">
        <name>Fe(2+)</name>
        <dbReference type="ChEBI" id="CHEBI:29033"/>
    </cofactor>
</comment>
<comment type="catalytic activity">
    <reaction evidence="11">
        <text>(3R,6R)-3-hydroxy-10'-apo-alpha-carotenal + O2 = (3R,6R)-hydroxy-alpha-ionone + 4,9-dimethyldodeca-2,4,6,8,10-pentaenedial</text>
        <dbReference type="Rhea" id="RHEA:68436"/>
        <dbReference type="ChEBI" id="CHEBI:15379"/>
        <dbReference type="ChEBI" id="CHEBI:53171"/>
        <dbReference type="ChEBI" id="CHEBI:177903"/>
        <dbReference type="ChEBI" id="CHEBI:177904"/>
    </reaction>
    <physiologicalReaction direction="left-to-right" evidence="11">
        <dbReference type="Rhea" id="RHEA:68437"/>
    </physiologicalReaction>
</comment>
<evidence type="ECO:0000256" key="23">
    <source>
        <dbReference type="ARBA" id="ARBA00049207"/>
    </source>
</evidence>
<comment type="catalytic activity">
    <reaction evidence="23">
        <text>13-cis-lycopene + O2 = 13-cis-10'-apo-lycopenal + (3E,5E)-6,10-dimethylundeca-3,5,9-trien-2-one</text>
        <dbReference type="Rhea" id="RHEA:68448"/>
        <dbReference type="ChEBI" id="CHEBI:15379"/>
        <dbReference type="ChEBI" id="CHEBI:67207"/>
        <dbReference type="ChEBI" id="CHEBI:177907"/>
        <dbReference type="ChEBI" id="CHEBI:177908"/>
    </reaction>
    <physiologicalReaction direction="left-to-right" evidence="23">
        <dbReference type="Rhea" id="RHEA:68449"/>
    </physiologicalReaction>
</comment>
<comment type="catalytic activity">
    <reaction evidence="22">
        <text>beta-cryptoxanthin + O2 = all-trans-10'-apo-beta-carotenal + (3R)-hydroxy-beta-ionone</text>
        <dbReference type="Rhea" id="RHEA:68440"/>
        <dbReference type="ChEBI" id="CHEBI:10362"/>
        <dbReference type="ChEBI" id="CHEBI:15379"/>
        <dbReference type="ChEBI" id="CHEBI:53153"/>
        <dbReference type="ChEBI" id="CHEBI:53173"/>
    </reaction>
    <physiologicalReaction direction="left-to-right" evidence="22">
        <dbReference type="Rhea" id="RHEA:68441"/>
    </physiologicalReaction>
</comment>
<keyword evidence="9" id="KW-0496">Mitochondrion</keyword>
<evidence type="ECO:0000256" key="22">
    <source>
        <dbReference type="ARBA" id="ARBA00049190"/>
    </source>
</evidence>
<dbReference type="PANTHER" id="PTHR10543">
    <property type="entry name" value="BETA-CAROTENE DIOXYGENASE"/>
    <property type="match status" value="1"/>
</dbReference>
<evidence type="ECO:0000256" key="17">
    <source>
        <dbReference type="ARBA" id="ARBA00047865"/>
    </source>
</evidence>
<dbReference type="EC" id="1.13.11.71" evidence="12"/>
<comment type="catalytic activity">
    <reaction evidence="17">
        <text>lutein + O2 = (3R,6R)-hydroxy-alpha-ionone + (3R)-3-hydroxy-10'-apo-beta-carotenal</text>
        <dbReference type="Rhea" id="RHEA:68428"/>
        <dbReference type="ChEBI" id="CHEBI:15379"/>
        <dbReference type="ChEBI" id="CHEBI:28838"/>
        <dbReference type="ChEBI" id="CHEBI:177902"/>
        <dbReference type="ChEBI" id="CHEBI:177904"/>
    </reaction>
    <physiologicalReaction direction="left-to-right" evidence="17">
        <dbReference type="Rhea" id="RHEA:68429"/>
    </physiologicalReaction>
</comment>
<comment type="catalytic activity">
    <reaction evidence="19">
        <text>all-trans-zeaxanthin + 2 O2 = 4,9-dimethyldodeca-2,4,6,8,10-pentaenedial + 2 (3R)-hydroxy-beta-ionone</text>
        <dbReference type="Rhea" id="RHEA:26393"/>
        <dbReference type="ChEBI" id="CHEBI:15379"/>
        <dbReference type="ChEBI" id="CHEBI:27547"/>
        <dbReference type="ChEBI" id="CHEBI:53171"/>
        <dbReference type="ChEBI" id="CHEBI:53173"/>
    </reaction>
    <physiologicalReaction direction="left-to-right" evidence="19">
        <dbReference type="Rhea" id="RHEA:26394"/>
    </physiologicalReaction>
</comment>
<gene>
    <name evidence="26" type="primary">LOC106612299</name>
</gene>
<evidence type="ECO:0000256" key="9">
    <source>
        <dbReference type="ARBA" id="ARBA00023128"/>
    </source>
</evidence>